<dbReference type="AlphaFoldDB" id="A0AAE0YCT2"/>
<accession>A0AAE0YCT2</accession>
<gene>
    <name evidence="1" type="ORF">RRG08_048957</name>
</gene>
<comment type="caution">
    <text evidence="1">The sequence shown here is derived from an EMBL/GenBank/DDBJ whole genome shotgun (WGS) entry which is preliminary data.</text>
</comment>
<evidence type="ECO:0000313" key="1">
    <source>
        <dbReference type="EMBL" id="KAK3740713.1"/>
    </source>
</evidence>
<proteinExistence type="predicted"/>
<keyword evidence="2" id="KW-1185">Reference proteome</keyword>
<evidence type="ECO:0000313" key="2">
    <source>
        <dbReference type="Proteomes" id="UP001283361"/>
    </source>
</evidence>
<organism evidence="1 2">
    <name type="scientific">Elysia crispata</name>
    <name type="common">lettuce slug</name>
    <dbReference type="NCBI Taxonomy" id="231223"/>
    <lineage>
        <taxon>Eukaryota</taxon>
        <taxon>Metazoa</taxon>
        <taxon>Spiralia</taxon>
        <taxon>Lophotrochozoa</taxon>
        <taxon>Mollusca</taxon>
        <taxon>Gastropoda</taxon>
        <taxon>Heterobranchia</taxon>
        <taxon>Euthyneura</taxon>
        <taxon>Panpulmonata</taxon>
        <taxon>Sacoglossa</taxon>
        <taxon>Placobranchoidea</taxon>
        <taxon>Plakobranchidae</taxon>
        <taxon>Elysia</taxon>
    </lineage>
</organism>
<dbReference type="EMBL" id="JAWDGP010006462">
    <property type="protein sequence ID" value="KAK3740713.1"/>
    <property type="molecule type" value="Genomic_DNA"/>
</dbReference>
<reference evidence="1" key="1">
    <citation type="journal article" date="2023" name="G3 (Bethesda)">
        <title>A reference genome for the long-term kleptoplast-retaining sea slug Elysia crispata morphotype clarki.</title>
        <authorList>
            <person name="Eastman K.E."/>
            <person name="Pendleton A.L."/>
            <person name="Shaikh M.A."/>
            <person name="Suttiyut T."/>
            <person name="Ogas R."/>
            <person name="Tomko P."/>
            <person name="Gavelis G."/>
            <person name="Widhalm J.R."/>
            <person name="Wisecaver J.H."/>
        </authorList>
    </citation>
    <scope>NUCLEOTIDE SEQUENCE</scope>
    <source>
        <strain evidence="1">ECLA1</strain>
    </source>
</reference>
<protein>
    <submittedName>
        <fullName evidence="1">Uncharacterized protein</fullName>
    </submittedName>
</protein>
<sequence length="110" mass="12391">MVFLVGELALESYQARRQGRVRRSPGLRNPDVASVTKALNRNEEQISSFWISANVWTELDGCRVEFHSKPVHDSPKINNTTVCHLKQFAVSCCGRYVLSTDRGEADTKIP</sequence>
<name>A0AAE0YCT2_9GAST</name>
<dbReference type="Proteomes" id="UP001283361">
    <property type="component" value="Unassembled WGS sequence"/>
</dbReference>